<name>A0A927D2E4_9RHOB</name>
<accession>A0A927D2E4</accession>
<dbReference type="InterPro" id="IPR029044">
    <property type="entry name" value="Nucleotide-diphossugar_trans"/>
</dbReference>
<protein>
    <submittedName>
        <fullName evidence="2">Glycosyltransferase family 2 protein</fullName>
    </submittedName>
</protein>
<dbReference type="Gene3D" id="3.90.550.10">
    <property type="entry name" value="Spore Coat Polysaccharide Biosynthesis Protein SpsA, Chain A"/>
    <property type="match status" value="1"/>
</dbReference>
<evidence type="ECO:0000313" key="3">
    <source>
        <dbReference type="Proteomes" id="UP000635142"/>
    </source>
</evidence>
<feature type="domain" description="Glycosyltransferase 2-like" evidence="1">
    <location>
        <begin position="4"/>
        <end position="91"/>
    </location>
</feature>
<keyword evidence="3" id="KW-1185">Reference proteome</keyword>
<organism evidence="2 3">
    <name type="scientific">Sulfitobacter aestuariivivens</name>
    <dbReference type="NCBI Taxonomy" id="2766981"/>
    <lineage>
        <taxon>Bacteria</taxon>
        <taxon>Pseudomonadati</taxon>
        <taxon>Pseudomonadota</taxon>
        <taxon>Alphaproteobacteria</taxon>
        <taxon>Rhodobacterales</taxon>
        <taxon>Roseobacteraceae</taxon>
        <taxon>Sulfitobacter</taxon>
    </lineage>
</organism>
<proteinExistence type="predicted"/>
<dbReference type="AlphaFoldDB" id="A0A927D2E4"/>
<reference evidence="2" key="1">
    <citation type="submission" date="2020-08" db="EMBL/GenBank/DDBJ databases">
        <title>Sulfitobacter aestuariivivens sp. nov., isolated from a tidal flat.</title>
        <authorList>
            <person name="Park S."/>
            <person name="Yoon J.-H."/>
        </authorList>
    </citation>
    <scope>NUCLEOTIDE SEQUENCE</scope>
    <source>
        <strain evidence="2">TSTF-M16</strain>
    </source>
</reference>
<sequence>MKLSIVVVFHNMRREAARTLHSLSSNYQRGVSSAEYEVIAIDNGSACPLDPKEVTQHGENFRYHFHATESVSPVGAVNLGAKMARSDSLAVIVDGARMASPGLIRQTLMAQTLHTVPFIGALAWHIGRDIQPLSIQHGYNQDVEDQLLTEVNWRRDGYQLFANSTIAPSSRNGFLGGFPVECSWFSIPKHFFEKIGGFDPAFISPGGGLCNHEFRNRAATHQDTVSIVLLGEGVFHQVHGGAATNAPPDRRPHKMFDEEYRSIFGKPLASPPPNETLYFGALPDVARPYLL</sequence>
<evidence type="ECO:0000259" key="1">
    <source>
        <dbReference type="Pfam" id="PF00535"/>
    </source>
</evidence>
<dbReference type="InterPro" id="IPR001173">
    <property type="entry name" value="Glyco_trans_2-like"/>
</dbReference>
<evidence type="ECO:0000313" key="2">
    <source>
        <dbReference type="EMBL" id="MBD3663828.1"/>
    </source>
</evidence>
<dbReference type="SUPFAM" id="SSF53448">
    <property type="entry name" value="Nucleotide-diphospho-sugar transferases"/>
    <property type="match status" value="1"/>
</dbReference>
<dbReference type="Pfam" id="PF00535">
    <property type="entry name" value="Glycos_transf_2"/>
    <property type="match status" value="1"/>
</dbReference>
<dbReference type="RefSeq" id="WP_191074761.1">
    <property type="nucleotide sequence ID" value="NZ_JACTAG010000001.1"/>
</dbReference>
<dbReference type="Proteomes" id="UP000635142">
    <property type="component" value="Unassembled WGS sequence"/>
</dbReference>
<comment type="caution">
    <text evidence="2">The sequence shown here is derived from an EMBL/GenBank/DDBJ whole genome shotgun (WGS) entry which is preliminary data.</text>
</comment>
<gene>
    <name evidence="2" type="ORF">H9Q16_07845</name>
</gene>
<dbReference type="EMBL" id="JACTAG010000001">
    <property type="protein sequence ID" value="MBD3663828.1"/>
    <property type="molecule type" value="Genomic_DNA"/>
</dbReference>